<proteinExistence type="predicted"/>
<keyword evidence="3" id="KW-1185">Reference proteome</keyword>
<evidence type="ECO:0000313" key="2">
    <source>
        <dbReference type="EMBL" id="CAL1373568.1"/>
    </source>
</evidence>
<dbReference type="InterPro" id="IPR032675">
    <property type="entry name" value="LRR_dom_sf"/>
</dbReference>
<dbReference type="PANTHER" id="PTHR34223">
    <property type="entry name" value="OS11G0201299 PROTEIN"/>
    <property type="match status" value="1"/>
</dbReference>
<evidence type="ECO:0008006" key="4">
    <source>
        <dbReference type="Google" id="ProtNLM"/>
    </source>
</evidence>
<protein>
    <recommendedName>
        <fullName evidence="4">F-box domain-containing protein</fullName>
    </recommendedName>
</protein>
<dbReference type="EMBL" id="OZ034816">
    <property type="protein sequence ID" value="CAL1373568.1"/>
    <property type="molecule type" value="Genomic_DNA"/>
</dbReference>
<accession>A0AAV2DHZ4</accession>
<dbReference type="SUPFAM" id="SSF52047">
    <property type="entry name" value="RNI-like"/>
    <property type="match status" value="1"/>
</dbReference>
<dbReference type="InterPro" id="IPR036047">
    <property type="entry name" value="F-box-like_dom_sf"/>
</dbReference>
<name>A0AAV2DHZ4_9ROSI</name>
<organism evidence="2 3">
    <name type="scientific">Linum trigynum</name>
    <dbReference type="NCBI Taxonomy" id="586398"/>
    <lineage>
        <taxon>Eukaryota</taxon>
        <taxon>Viridiplantae</taxon>
        <taxon>Streptophyta</taxon>
        <taxon>Embryophyta</taxon>
        <taxon>Tracheophyta</taxon>
        <taxon>Spermatophyta</taxon>
        <taxon>Magnoliopsida</taxon>
        <taxon>eudicotyledons</taxon>
        <taxon>Gunneridae</taxon>
        <taxon>Pentapetalae</taxon>
        <taxon>rosids</taxon>
        <taxon>fabids</taxon>
        <taxon>Malpighiales</taxon>
        <taxon>Linaceae</taxon>
        <taxon>Linum</taxon>
    </lineage>
</organism>
<feature type="region of interest" description="Disordered" evidence="1">
    <location>
        <begin position="1"/>
        <end position="24"/>
    </location>
</feature>
<dbReference type="SUPFAM" id="SSF81383">
    <property type="entry name" value="F-box domain"/>
    <property type="match status" value="1"/>
</dbReference>
<feature type="compositionally biased region" description="Basic and acidic residues" evidence="1">
    <location>
        <begin position="13"/>
        <end position="24"/>
    </location>
</feature>
<dbReference type="Gene3D" id="3.80.10.10">
    <property type="entry name" value="Ribonuclease Inhibitor"/>
    <property type="match status" value="1"/>
</dbReference>
<gene>
    <name evidence="2" type="ORF">LTRI10_LOCUS15490</name>
</gene>
<dbReference type="Proteomes" id="UP001497516">
    <property type="component" value="Chromosome 3"/>
</dbReference>
<reference evidence="2 3" key="1">
    <citation type="submission" date="2024-04" db="EMBL/GenBank/DDBJ databases">
        <authorList>
            <person name="Fracassetti M."/>
        </authorList>
    </citation>
    <scope>NUCLEOTIDE SEQUENCE [LARGE SCALE GENOMIC DNA]</scope>
</reference>
<dbReference type="PANTHER" id="PTHR34223:SF51">
    <property type="entry name" value="OS06G0556300 PROTEIN"/>
    <property type="match status" value="1"/>
</dbReference>
<dbReference type="InterPro" id="IPR053197">
    <property type="entry name" value="F-box_SCFL_complex_component"/>
</dbReference>
<evidence type="ECO:0000313" key="3">
    <source>
        <dbReference type="Proteomes" id="UP001497516"/>
    </source>
</evidence>
<sequence>MTELGQANGKRSRKEEDATADRSSHLPDSIIHHILSLLDDTKSAVQTCILSQLWRSFWKHVPVLTLHRLSFQKYSSFCRYVDEVLSLRNPLINARKIIYTDKERYENIDRRLLIRVIQYAASHGTQLLVLDEDTVLASSVEEDFRFSQFFAPILNSNLKTLEFRGYMVLDSGMGSPGFRNVTTLDLDRCVLYSDAEEEWDPDPFSNFPCLENLVLKDCYYGSTFYSGNRTLRISGLSLLSLKLVDMDDGSSIEIFAPRLKFFSLSSQGPFKGFKIISVPSLEHSYIKAYNFYHDKGGRKELVQRHLISLFQALNNAKALTLHSWTISVLTEFYELLEQPSPFKRLESLIVDGDSIPCKLIGYFLKGDMKIGHHPGLSILKKCHLALAHPEELSRYEEEEIEGK</sequence>
<evidence type="ECO:0000256" key="1">
    <source>
        <dbReference type="SAM" id="MobiDB-lite"/>
    </source>
</evidence>
<dbReference type="AlphaFoldDB" id="A0AAV2DHZ4"/>